<evidence type="ECO:0000256" key="1">
    <source>
        <dbReference type="ARBA" id="ARBA00004651"/>
    </source>
</evidence>
<evidence type="ECO:0000256" key="10">
    <source>
        <dbReference type="SAM" id="Phobius"/>
    </source>
</evidence>
<feature type="transmembrane region" description="Helical" evidence="10">
    <location>
        <begin position="41"/>
        <end position="59"/>
    </location>
</feature>
<feature type="transmembrane region" description="Helical" evidence="10">
    <location>
        <begin position="269"/>
        <end position="289"/>
    </location>
</feature>
<evidence type="ECO:0000256" key="6">
    <source>
        <dbReference type="ARBA" id="ARBA00022970"/>
    </source>
</evidence>
<dbReference type="GO" id="GO:0015192">
    <property type="term" value="F:L-phenylalanine transmembrane transporter activity"/>
    <property type="evidence" value="ECO:0007669"/>
    <property type="project" value="TreeGrafter"/>
</dbReference>
<comment type="subcellular location">
    <subcellularLocation>
        <location evidence="1">Cell membrane</location>
        <topology evidence="1">Multi-pass membrane protein</topology>
    </subcellularLocation>
</comment>
<sequence>MLLIQQVVNGLMLGSVYVTVAVAFTLTIGILNFLNFTIPTLFMLAAMMGWSFAAWGLPFGLTEPLAWPLALALGVAVAIAASLVVERFTFRYLRTKHGDSTEHAIPLVSSLGFLLVLENLVRIGYGSDAQRFPGPSADLTLSVGGLFFRIPQVISLVVVALIVLGLAWMMKSSRIGRGLRAIAENPDAAGILGVDTRRVVPVVFMLTGLLCGLAGSLFAVNYGEVSPQMGEDIGSKAIAGMVLGGLGSLWGAVAGGIVIGLIEMLTIHFFGADTVQATVWGALLLTLMIRPQGLFGHNAIGKGKL</sequence>
<dbReference type="Proteomes" id="UP000199118">
    <property type="component" value="Unassembled WGS sequence"/>
</dbReference>
<dbReference type="STRING" id="356660.SAMN05444336_102595"/>
<organism evidence="11 12">
    <name type="scientific">Albimonas donghaensis</name>
    <dbReference type="NCBI Taxonomy" id="356660"/>
    <lineage>
        <taxon>Bacteria</taxon>
        <taxon>Pseudomonadati</taxon>
        <taxon>Pseudomonadota</taxon>
        <taxon>Alphaproteobacteria</taxon>
        <taxon>Rhodobacterales</taxon>
        <taxon>Paracoccaceae</taxon>
        <taxon>Albimonas</taxon>
    </lineage>
</organism>
<proteinExistence type="inferred from homology"/>
<dbReference type="InterPro" id="IPR001851">
    <property type="entry name" value="ABC_transp_permease"/>
</dbReference>
<keyword evidence="7 10" id="KW-1133">Transmembrane helix</keyword>
<dbReference type="PANTHER" id="PTHR11795:SF371">
    <property type="entry name" value="HIGH-AFFINITY BRANCHED-CHAIN AMINO ACID TRANSPORT SYSTEM PERMEASE PROTEIN LIVH"/>
    <property type="match status" value="1"/>
</dbReference>
<feature type="transmembrane region" description="Helical" evidence="10">
    <location>
        <begin position="199"/>
        <end position="218"/>
    </location>
</feature>
<feature type="transmembrane region" description="Helical" evidence="10">
    <location>
        <begin position="105"/>
        <end position="126"/>
    </location>
</feature>
<dbReference type="GO" id="GO:0005886">
    <property type="term" value="C:plasma membrane"/>
    <property type="evidence" value="ECO:0007669"/>
    <property type="project" value="UniProtKB-SubCell"/>
</dbReference>
<evidence type="ECO:0000313" key="11">
    <source>
        <dbReference type="EMBL" id="SDW87484.1"/>
    </source>
</evidence>
<dbReference type="AlphaFoldDB" id="A0A1H2X4S8"/>
<accession>A0A1H2X4S8</accession>
<feature type="transmembrane region" description="Helical" evidence="10">
    <location>
        <begin position="146"/>
        <end position="170"/>
    </location>
</feature>
<evidence type="ECO:0000256" key="4">
    <source>
        <dbReference type="ARBA" id="ARBA00022519"/>
    </source>
</evidence>
<dbReference type="GO" id="GO:0015188">
    <property type="term" value="F:L-isoleucine transmembrane transporter activity"/>
    <property type="evidence" value="ECO:0007669"/>
    <property type="project" value="TreeGrafter"/>
</dbReference>
<dbReference type="CDD" id="cd06582">
    <property type="entry name" value="TM_PBP1_LivH_like"/>
    <property type="match status" value="1"/>
</dbReference>
<keyword evidence="2" id="KW-0813">Transport</keyword>
<keyword evidence="5 10" id="KW-0812">Transmembrane</keyword>
<keyword evidence="6" id="KW-0029">Amino-acid transport</keyword>
<dbReference type="GO" id="GO:0042941">
    <property type="term" value="P:D-alanine transmembrane transport"/>
    <property type="evidence" value="ECO:0007669"/>
    <property type="project" value="TreeGrafter"/>
</dbReference>
<evidence type="ECO:0000256" key="9">
    <source>
        <dbReference type="ARBA" id="ARBA00037998"/>
    </source>
</evidence>
<dbReference type="GO" id="GO:0005304">
    <property type="term" value="F:L-valine transmembrane transporter activity"/>
    <property type="evidence" value="ECO:0007669"/>
    <property type="project" value="TreeGrafter"/>
</dbReference>
<evidence type="ECO:0000256" key="5">
    <source>
        <dbReference type="ARBA" id="ARBA00022692"/>
    </source>
</evidence>
<dbReference type="EMBL" id="FNMZ01000002">
    <property type="protein sequence ID" value="SDW87484.1"/>
    <property type="molecule type" value="Genomic_DNA"/>
</dbReference>
<keyword evidence="12" id="KW-1185">Reference proteome</keyword>
<dbReference type="RefSeq" id="WP_092680813.1">
    <property type="nucleotide sequence ID" value="NZ_FNMZ01000002.1"/>
</dbReference>
<dbReference type="OrthoDB" id="9810089at2"/>
<keyword evidence="8 10" id="KW-0472">Membrane</keyword>
<evidence type="ECO:0000256" key="8">
    <source>
        <dbReference type="ARBA" id="ARBA00023136"/>
    </source>
</evidence>
<dbReference type="GO" id="GO:0015190">
    <property type="term" value="F:L-leucine transmembrane transporter activity"/>
    <property type="evidence" value="ECO:0007669"/>
    <property type="project" value="TreeGrafter"/>
</dbReference>
<keyword evidence="3" id="KW-1003">Cell membrane</keyword>
<dbReference type="PANTHER" id="PTHR11795">
    <property type="entry name" value="BRANCHED-CHAIN AMINO ACID TRANSPORT SYSTEM PERMEASE PROTEIN LIVH"/>
    <property type="match status" value="1"/>
</dbReference>
<name>A0A1H2X4S8_9RHOB</name>
<comment type="similarity">
    <text evidence="9">Belongs to the binding-protein-dependent transport system permease family. LivHM subfamily.</text>
</comment>
<dbReference type="GO" id="GO:0015808">
    <property type="term" value="P:L-alanine transport"/>
    <property type="evidence" value="ECO:0007669"/>
    <property type="project" value="TreeGrafter"/>
</dbReference>
<evidence type="ECO:0000256" key="7">
    <source>
        <dbReference type="ARBA" id="ARBA00022989"/>
    </source>
</evidence>
<evidence type="ECO:0000313" key="12">
    <source>
        <dbReference type="Proteomes" id="UP000199118"/>
    </source>
</evidence>
<feature type="transmembrane region" description="Helical" evidence="10">
    <location>
        <begin position="65"/>
        <end position="85"/>
    </location>
</feature>
<evidence type="ECO:0000256" key="3">
    <source>
        <dbReference type="ARBA" id="ARBA00022475"/>
    </source>
</evidence>
<feature type="transmembrane region" description="Helical" evidence="10">
    <location>
        <begin position="12"/>
        <end position="34"/>
    </location>
</feature>
<reference evidence="11 12" key="1">
    <citation type="submission" date="2016-10" db="EMBL/GenBank/DDBJ databases">
        <authorList>
            <person name="de Groot N.N."/>
        </authorList>
    </citation>
    <scope>NUCLEOTIDE SEQUENCE [LARGE SCALE GENOMIC DNA]</scope>
    <source>
        <strain evidence="11 12">DSM 17890</strain>
    </source>
</reference>
<dbReference type="GO" id="GO:1903806">
    <property type="term" value="P:L-isoleucine import across plasma membrane"/>
    <property type="evidence" value="ECO:0007669"/>
    <property type="project" value="TreeGrafter"/>
</dbReference>
<gene>
    <name evidence="11" type="ORF">SAMN05444336_102595</name>
</gene>
<keyword evidence="4" id="KW-0997">Cell inner membrane</keyword>
<dbReference type="InterPro" id="IPR052157">
    <property type="entry name" value="BCAA_transport_permease"/>
</dbReference>
<protein>
    <submittedName>
        <fullName evidence="11">Branched-chain amino acid transport system permease protein</fullName>
    </submittedName>
</protein>
<dbReference type="Pfam" id="PF02653">
    <property type="entry name" value="BPD_transp_2"/>
    <property type="match status" value="1"/>
</dbReference>
<evidence type="ECO:0000256" key="2">
    <source>
        <dbReference type="ARBA" id="ARBA00022448"/>
    </source>
</evidence>
<feature type="transmembrane region" description="Helical" evidence="10">
    <location>
        <begin position="238"/>
        <end position="262"/>
    </location>
</feature>